<evidence type="ECO:0000313" key="5">
    <source>
        <dbReference type="Proteomes" id="UP000250043"/>
    </source>
</evidence>
<dbReference type="Pfam" id="PF00400">
    <property type="entry name" value="WD40"/>
    <property type="match status" value="2"/>
</dbReference>
<dbReference type="InterPro" id="IPR019775">
    <property type="entry name" value="WD40_repeat_CS"/>
</dbReference>
<gene>
    <name evidence="4" type="ORF">OBBRIDRAFT_836911</name>
</gene>
<evidence type="ECO:0000256" key="1">
    <source>
        <dbReference type="ARBA" id="ARBA00022574"/>
    </source>
</evidence>
<dbReference type="Proteomes" id="UP000250043">
    <property type="component" value="Unassembled WGS sequence"/>
</dbReference>
<feature type="repeat" description="WD" evidence="3">
    <location>
        <begin position="66"/>
        <end position="97"/>
    </location>
</feature>
<dbReference type="SMART" id="SM00320">
    <property type="entry name" value="WD40"/>
    <property type="match status" value="4"/>
</dbReference>
<dbReference type="PROSITE" id="PS50082">
    <property type="entry name" value="WD_REPEATS_2"/>
    <property type="match status" value="3"/>
</dbReference>
<dbReference type="InterPro" id="IPR036322">
    <property type="entry name" value="WD40_repeat_dom_sf"/>
</dbReference>
<evidence type="ECO:0000256" key="3">
    <source>
        <dbReference type="PROSITE-ProRule" id="PRU00221"/>
    </source>
</evidence>
<protein>
    <submittedName>
        <fullName evidence="4">WD40 repeat-like protein</fullName>
    </submittedName>
</protein>
<dbReference type="AlphaFoldDB" id="A0A8E2ARI7"/>
<keyword evidence="5" id="KW-1185">Reference proteome</keyword>
<dbReference type="PROSITE" id="PS00678">
    <property type="entry name" value="WD_REPEATS_1"/>
    <property type="match status" value="2"/>
</dbReference>
<dbReference type="SUPFAM" id="SSF50978">
    <property type="entry name" value="WD40 repeat-like"/>
    <property type="match status" value="1"/>
</dbReference>
<evidence type="ECO:0000256" key="2">
    <source>
        <dbReference type="ARBA" id="ARBA00022737"/>
    </source>
</evidence>
<proteinExistence type="predicted"/>
<feature type="repeat" description="WD" evidence="3">
    <location>
        <begin position="15"/>
        <end position="56"/>
    </location>
</feature>
<feature type="repeat" description="WD" evidence="3">
    <location>
        <begin position="180"/>
        <end position="210"/>
    </location>
</feature>
<dbReference type="InterPro" id="IPR015943">
    <property type="entry name" value="WD40/YVTN_repeat-like_dom_sf"/>
</dbReference>
<evidence type="ECO:0000313" key="4">
    <source>
        <dbReference type="EMBL" id="OCH88009.1"/>
    </source>
</evidence>
<accession>A0A8E2ARI7</accession>
<name>A0A8E2ARI7_9APHY</name>
<dbReference type="PANTHER" id="PTHR19879">
    <property type="entry name" value="TRANSCRIPTION INITIATION FACTOR TFIID"/>
    <property type="match status" value="1"/>
</dbReference>
<dbReference type="PROSITE" id="PS50294">
    <property type="entry name" value="WD_REPEATS_REGION"/>
    <property type="match status" value="2"/>
</dbReference>
<sequence>MALAWNHATGEACMVLTRSAGVLDLEYSSDGTTIATASSDNTIKLWETKSGGPRISLVGSDAFRLLSFNPSSSHLATATEDTETALWDVHSASCGAVLYDDSPVVALQFMPEGERLFAACADGLTSVRGVNDAEEIMSLRVDSETTCLSPTGTLIAATGASDDYEVAQWGASEGHRAITLAGHTDTVTKIRFSSDGTSMVTVSDVGTIRF</sequence>
<keyword evidence="2" id="KW-0677">Repeat</keyword>
<dbReference type="PANTHER" id="PTHR19879:SF9">
    <property type="entry name" value="TRANSCRIPTION INITIATION FACTOR TFIID SUBUNIT 5"/>
    <property type="match status" value="1"/>
</dbReference>
<organism evidence="4 5">
    <name type="scientific">Obba rivulosa</name>
    <dbReference type="NCBI Taxonomy" id="1052685"/>
    <lineage>
        <taxon>Eukaryota</taxon>
        <taxon>Fungi</taxon>
        <taxon>Dikarya</taxon>
        <taxon>Basidiomycota</taxon>
        <taxon>Agaricomycotina</taxon>
        <taxon>Agaricomycetes</taxon>
        <taxon>Polyporales</taxon>
        <taxon>Gelatoporiaceae</taxon>
        <taxon>Obba</taxon>
    </lineage>
</organism>
<dbReference type="Gene3D" id="2.130.10.10">
    <property type="entry name" value="YVTN repeat-like/Quinoprotein amine dehydrogenase"/>
    <property type="match status" value="2"/>
</dbReference>
<keyword evidence="1 3" id="KW-0853">WD repeat</keyword>
<dbReference type="EMBL" id="KV722465">
    <property type="protein sequence ID" value="OCH88009.1"/>
    <property type="molecule type" value="Genomic_DNA"/>
</dbReference>
<dbReference type="InterPro" id="IPR001680">
    <property type="entry name" value="WD40_rpt"/>
</dbReference>
<dbReference type="OrthoDB" id="2423701at2759"/>
<reference evidence="4 5" key="1">
    <citation type="submission" date="2016-07" db="EMBL/GenBank/DDBJ databases">
        <title>Draft genome of the white-rot fungus Obba rivulosa 3A-2.</title>
        <authorList>
            <consortium name="DOE Joint Genome Institute"/>
            <person name="Miettinen O."/>
            <person name="Riley R."/>
            <person name="Acob R."/>
            <person name="Barry K."/>
            <person name="Cullen D."/>
            <person name="De Vries R."/>
            <person name="Hainaut M."/>
            <person name="Hatakka A."/>
            <person name="Henrissat B."/>
            <person name="Hilden K."/>
            <person name="Kuo R."/>
            <person name="Labutti K."/>
            <person name="Lipzen A."/>
            <person name="Makela M.R."/>
            <person name="Sandor L."/>
            <person name="Spatafora J.W."/>
            <person name="Grigoriev I.V."/>
            <person name="Hibbett D.S."/>
        </authorList>
    </citation>
    <scope>NUCLEOTIDE SEQUENCE [LARGE SCALE GENOMIC DNA]</scope>
    <source>
        <strain evidence="4 5">3A-2</strain>
    </source>
</reference>